<accession>A0A1G4GAM8</accession>
<dbReference type="STRING" id="1642646.ING2E5A_2811"/>
<dbReference type="SUPFAM" id="SSF56322">
    <property type="entry name" value="ADC synthase"/>
    <property type="match status" value="1"/>
</dbReference>
<dbReference type="AlphaFoldDB" id="A0A1G4GAM8"/>
<dbReference type="RefSeq" id="WP_071137866.1">
    <property type="nucleotide sequence ID" value="NZ_JAQVII010000018.1"/>
</dbReference>
<name>A0A1G4GAM8_9BACT</name>
<reference evidence="2 3" key="1">
    <citation type="submission" date="2016-08" db="EMBL/GenBank/DDBJ databases">
        <authorList>
            <person name="Seilhamer J.J."/>
        </authorList>
    </citation>
    <scope>NUCLEOTIDE SEQUENCE [LARGE SCALE GENOMIC DNA]</scope>
    <source>
        <strain evidence="2">ING2-E5A</strain>
    </source>
</reference>
<dbReference type="PANTHER" id="PTHR11236">
    <property type="entry name" value="AMINOBENZOATE/ANTHRANILATE SYNTHASE"/>
    <property type="match status" value="1"/>
</dbReference>
<feature type="domain" description="Chorismate-utilising enzyme C-terminal" evidence="1">
    <location>
        <begin position="77"/>
        <end position="318"/>
    </location>
</feature>
<dbReference type="NCBIfam" id="NF005486">
    <property type="entry name" value="PRK07093.1"/>
    <property type="match status" value="1"/>
</dbReference>
<dbReference type="InterPro" id="IPR019999">
    <property type="entry name" value="Anth_synth_I-like"/>
</dbReference>
<dbReference type="GO" id="GO:0000162">
    <property type="term" value="P:L-tryptophan biosynthetic process"/>
    <property type="evidence" value="ECO:0007669"/>
    <property type="project" value="TreeGrafter"/>
</dbReference>
<sequence>MFTSCNDVRERMDAAGQAGTPFLFGFDFELSEGFFLENPLQQSEILFDMAGIGNGGTAWTTGSTFSFEAFPEEYDLYAGRFSQVMEGLRYGNSFLTNLTIRTPVATGLSLREIFHRSRAAYRLYLPGRFVCFSPERFVRIEKGRISSNPMKGTIDAAAMHAEETILNDYKEKAEHATIVDLIRNDISRVAAGVRVNRFRYLDRVETNHGAILQVSSEIEGELPGNYAGKIGSLLVELLPAGSVSGAPKKATVDLIRRAEEQPRGFYTGVAGYFDGEDLDSCVLIRFIEATEDGLFFRSGGGITVNSDCRKEYAEALRKIYLPFN</sequence>
<dbReference type="Proteomes" id="UP000178485">
    <property type="component" value="Chromosome i"/>
</dbReference>
<proteinExistence type="predicted"/>
<evidence type="ECO:0000313" key="3">
    <source>
        <dbReference type="Proteomes" id="UP000178485"/>
    </source>
</evidence>
<dbReference type="Pfam" id="PF00425">
    <property type="entry name" value="Chorismate_bind"/>
    <property type="match status" value="1"/>
</dbReference>
<gene>
    <name evidence="2" type="ORF">ING2E5A_2811</name>
</gene>
<protein>
    <submittedName>
        <fullName evidence="2">Putative PabA-like protein HI_1170</fullName>
    </submittedName>
</protein>
<dbReference type="PANTHER" id="PTHR11236:SF50">
    <property type="entry name" value="AMINODEOXYCHORISMATE SYNTHASE COMPONENT 1"/>
    <property type="match status" value="1"/>
</dbReference>
<dbReference type="PRINTS" id="PR00095">
    <property type="entry name" value="ANTSNTHASEI"/>
</dbReference>
<evidence type="ECO:0000313" key="2">
    <source>
        <dbReference type="EMBL" id="SCM59606.1"/>
    </source>
</evidence>
<dbReference type="EMBL" id="LT608328">
    <property type="protein sequence ID" value="SCM59606.1"/>
    <property type="molecule type" value="Genomic_DNA"/>
</dbReference>
<dbReference type="GO" id="GO:0046820">
    <property type="term" value="F:4-amino-4-deoxychorismate synthase activity"/>
    <property type="evidence" value="ECO:0007669"/>
    <property type="project" value="TreeGrafter"/>
</dbReference>
<organism evidence="2 3">
    <name type="scientific">Petrimonas mucosa</name>
    <dbReference type="NCBI Taxonomy" id="1642646"/>
    <lineage>
        <taxon>Bacteria</taxon>
        <taxon>Pseudomonadati</taxon>
        <taxon>Bacteroidota</taxon>
        <taxon>Bacteroidia</taxon>
        <taxon>Bacteroidales</taxon>
        <taxon>Dysgonomonadaceae</taxon>
        <taxon>Petrimonas</taxon>
    </lineage>
</organism>
<keyword evidence="3" id="KW-1185">Reference proteome</keyword>
<dbReference type="Gene3D" id="3.60.120.10">
    <property type="entry name" value="Anthranilate synthase"/>
    <property type="match status" value="1"/>
</dbReference>
<evidence type="ECO:0000259" key="1">
    <source>
        <dbReference type="Pfam" id="PF00425"/>
    </source>
</evidence>
<dbReference type="InterPro" id="IPR015890">
    <property type="entry name" value="Chorismate_C"/>
</dbReference>
<dbReference type="InterPro" id="IPR005801">
    <property type="entry name" value="ADC_synthase"/>
</dbReference>
<dbReference type="KEGG" id="pmuc:ING2E5A_2811"/>